<evidence type="ECO:0000313" key="2">
    <source>
        <dbReference type="Proteomes" id="UP000190890"/>
    </source>
</evidence>
<evidence type="ECO:0008006" key="3">
    <source>
        <dbReference type="Google" id="ProtNLM"/>
    </source>
</evidence>
<proteinExistence type="predicted"/>
<gene>
    <name evidence="1" type="ORF">CLPUN_26300</name>
</gene>
<dbReference type="Pfam" id="PF13376">
    <property type="entry name" value="OmdA"/>
    <property type="match status" value="1"/>
</dbReference>
<dbReference type="Proteomes" id="UP000190890">
    <property type="component" value="Unassembled WGS sequence"/>
</dbReference>
<dbReference type="AlphaFoldDB" id="A0A1S8TFV3"/>
<name>A0A1S8TFV3_9CLOT</name>
<dbReference type="Pfam" id="PF08922">
    <property type="entry name" value="DUF1905"/>
    <property type="match status" value="1"/>
</dbReference>
<dbReference type="OrthoDB" id="9800461at2"/>
<reference evidence="1 2" key="1">
    <citation type="submission" date="2016-05" db="EMBL/GenBank/DDBJ databases">
        <title>Microbial solvent formation.</title>
        <authorList>
            <person name="Poehlein A."/>
            <person name="Montoya Solano J.D."/>
            <person name="Flitsch S."/>
            <person name="Krabben P."/>
            <person name="Duerre P."/>
            <person name="Daniel R."/>
        </authorList>
    </citation>
    <scope>NUCLEOTIDE SEQUENCE [LARGE SCALE GENOMIC DNA]</scope>
    <source>
        <strain evidence="1 2">DSM 2619</strain>
    </source>
</reference>
<comment type="caution">
    <text evidence="1">The sequence shown here is derived from an EMBL/GenBank/DDBJ whole genome shotgun (WGS) entry which is preliminary data.</text>
</comment>
<dbReference type="RefSeq" id="WP_077847739.1">
    <property type="nucleotide sequence ID" value="NZ_LZZM01000167.1"/>
</dbReference>
<dbReference type="InterPro" id="IPR037079">
    <property type="entry name" value="AF2212/PG0164-like_sf"/>
</dbReference>
<protein>
    <recommendedName>
        <fullName evidence="3">Antitermination protein NusB</fullName>
    </recommendedName>
</protein>
<dbReference type="STRING" id="29367.CLPUN_26300"/>
<keyword evidence="2" id="KW-1185">Reference proteome</keyword>
<dbReference type="InterPro" id="IPR015018">
    <property type="entry name" value="DUF1905"/>
</dbReference>
<accession>A0A1S8TFV3</accession>
<organism evidence="1 2">
    <name type="scientific">Clostridium puniceum</name>
    <dbReference type="NCBI Taxonomy" id="29367"/>
    <lineage>
        <taxon>Bacteria</taxon>
        <taxon>Bacillati</taxon>
        <taxon>Bacillota</taxon>
        <taxon>Clostridia</taxon>
        <taxon>Eubacteriales</taxon>
        <taxon>Clostridiaceae</taxon>
        <taxon>Clostridium</taxon>
    </lineage>
</organism>
<sequence>MFKYEFKTIIKQHENKNAAYVEPPFDVKEVFGSKRVKVKATFDGVEYRGSLVSMGGCYMLGLTQEIRKRIEKGFGDEVFVTLEKDDEERSVEIPEDFAIAMNNNETAVATFQSLSYTAQKEYVSWITSAKRQETKLKRIIESVSLLAEVKKLR</sequence>
<dbReference type="EMBL" id="LZZM01000167">
    <property type="protein sequence ID" value="OOM76690.1"/>
    <property type="molecule type" value="Genomic_DNA"/>
</dbReference>
<evidence type="ECO:0000313" key="1">
    <source>
        <dbReference type="EMBL" id="OOM76690.1"/>
    </source>
</evidence>
<dbReference type="Gene3D" id="2.40.30.100">
    <property type="entry name" value="AF2212/PG0164-like"/>
    <property type="match status" value="1"/>
</dbReference>
<dbReference type="SUPFAM" id="SSF141694">
    <property type="entry name" value="AF2212/PG0164-like"/>
    <property type="match status" value="1"/>
</dbReference>